<dbReference type="EMBL" id="CP051774">
    <property type="protein sequence ID" value="QJE96800.1"/>
    <property type="molecule type" value="Genomic_DNA"/>
</dbReference>
<sequence>MTLLPRLLIPAMRSDVHGPGRQLLARALVSSLGRSMFSGQVTVIREDSRPLFKIPRRDVDEFTFTPPPPASHTRPEPPANLGRLGLLASMASLNLDPRQWVVIMDAASLVLRNIDHLIDPDFPGPHAPPEVDFYWAAGTDGQDASRGFWAVRGEHLPKVLALWEKLEEALPEGTSESAVWARVVSLLPLRKKRFEGGEVVSPEMSALNWEDVSHSAVVTIPDWPPEEQEQFLQALFFGTYFGDRTGLMLQILDA</sequence>
<dbReference type="Proteomes" id="UP000501812">
    <property type="component" value="Chromosome"/>
</dbReference>
<gene>
    <name evidence="1" type="ORF">HHL09_13745</name>
</gene>
<reference evidence="1 2" key="1">
    <citation type="submission" date="2020-04" db="EMBL/GenBank/DDBJ databases">
        <title>Luteolibacter sp. G-1-1-1 isolated from soil.</title>
        <authorList>
            <person name="Dahal R.H."/>
        </authorList>
    </citation>
    <scope>NUCLEOTIDE SEQUENCE [LARGE SCALE GENOMIC DNA]</scope>
    <source>
        <strain evidence="1 2">G-1-1-1</strain>
    </source>
</reference>
<name>A0A858RKT2_9BACT</name>
<evidence type="ECO:0000313" key="2">
    <source>
        <dbReference type="Proteomes" id="UP000501812"/>
    </source>
</evidence>
<protein>
    <submittedName>
        <fullName evidence="1">Uncharacterized protein</fullName>
    </submittedName>
</protein>
<dbReference type="RefSeq" id="WP_169455200.1">
    <property type="nucleotide sequence ID" value="NZ_CP051774.1"/>
</dbReference>
<evidence type="ECO:0000313" key="1">
    <source>
        <dbReference type="EMBL" id="QJE96800.1"/>
    </source>
</evidence>
<keyword evidence="2" id="KW-1185">Reference proteome</keyword>
<accession>A0A858RKT2</accession>
<dbReference type="KEGG" id="luo:HHL09_13745"/>
<proteinExistence type="predicted"/>
<dbReference type="AlphaFoldDB" id="A0A858RKT2"/>
<organism evidence="1 2">
    <name type="scientific">Luteolibacter luteus</name>
    <dbReference type="NCBI Taxonomy" id="2728835"/>
    <lineage>
        <taxon>Bacteria</taxon>
        <taxon>Pseudomonadati</taxon>
        <taxon>Verrucomicrobiota</taxon>
        <taxon>Verrucomicrobiia</taxon>
        <taxon>Verrucomicrobiales</taxon>
        <taxon>Verrucomicrobiaceae</taxon>
        <taxon>Luteolibacter</taxon>
    </lineage>
</organism>